<dbReference type="EMBL" id="FNQY01000018">
    <property type="protein sequence ID" value="SEA42924.1"/>
    <property type="molecule type" value="Genomic_DNA"/>
</dbReference>
<feature type="transmembrane region" description="Helical" evidence="1">
    <location>
        <begin position="12"/>
        <end position="33"/>
    </location>
</feature>
<dbReference type="STRING" id="551991.SAMN05192529_11836"/>
<keyword evidence="1" id="KW-1133">Transmembrane helix</keyword>
<dbReference type="Gene3D" id="3.40.50.1820">
    <property type="entry name" value="alpha/beta hydrolase"/>
    <property type="match status" value="1"/>
</dbReference>
<dbReference type="Pfam" id="PF00561">
    <property type="entry name" value="Abhydrolase_1"/>
    <property type="match status" value="1"/>
</dbReference>
<name>A0A1H4B4H9_9BACT</name>
<proteinExistence type="predicted"/>
<protein>
    <submittedName>
        <fullName evidence="3">Pimeloyl-ACP methyl ester carboxylesterase</fullName>
    </submittedName>
</protein>
<keyword evidence="4" id="KW-1185">Reference proteome</keyword>
<dbReference type="OrthoDB" id="9773293at2"/>
<reference evidence="3 4" key="1">
    <citation type="submission" date="2016-10" db="EMBL/GenBank/DDBJ databases">
        <authorList>
            <person name="de Groot N.N."/>
        </authorList>
    </citation>
    <scope>NUCLEOTIDE SEQUENCE [LARGE SCALE GENOMIC DNA]</scope>
    <source>
        <strain evidence="3 4">Vu-144</strain>
    </source>
</reference>
<dbReference type="Proteomes" id="UP000199041">
    <property type="component" value="Unassembled WGS sequence"/>
</dbReference>
<dbReference type="InterPro" id="IPR029058">
    <property type="entry name" value="AB_hydrolase_fold"/>
</dbReference>
<keyword evidence="1" id="KW-0472">Membrane</keyword>
<evidence type="ECO:0000256" key="1">
    <source>
        <dbReference type="SAM" id="Phobius"/>
    </source>
</evidence>
<keyword evidence="1" id="KW-0812">Transmembrane</keyword>
<dbReference type="AlphaFoldDB" id="A0A1H4B4H9"/>
<evidence type="ECO:0000259" key="2">
    <source>
        <dbReference type="Pfam" id="PF00561"/>
    </source>
</evidence>
<evidence type="ECO:0000313" key="4">
    <source>
        <dbReference type="Proteomes" id="UP000199041"/>
    </source>
</evidence>
<dbReference type="InterPro" id="IPR050266">
    <property type="entry name" value="AB_hydrolase_sf"/>
</dbReference>
<evidence type="ECO:0000313" key="3">
    <source>
        <dbReference type="EMBL" id="SEA42924.1"/>
    </source>
</evidence>
<dbReference type="PRINTS" id="PR00412">
    <property type="entry name" value="EPOXHYDRLASE"/>
</dbReference>
<dbReference type="PANTHER" id="PTHR43798:SF33">
    <property type="entry name" value="HYDROLASE, PUTATIVE (AFU_ORTHOLOGUE AFUA_2G14860)-RELATED"/>
    <property type="match status" value="1"/>
</dbReference>
<sequence>MNTNNQLNSLGNACHTTVTFILTLFFTILGITASHPGFARQLSQVNQDSTLQIKAGKLEVGYAVYGPQNGQPVILLHGWPYGIESYKESSRMLAAKGYRVYVPYARGFGSTTFLSDTTTRSGEPAALAQDLLDFMDALHIKKAILGGFDWGARTADIIAALYPERCTALVAVSGYLIGDPKSSSTPLPPKAELAWWYQFYFATQRGEQGYKENTHDFAKLIWQLASPDWHFSQATFDKEAKALDNPDHVAITIHNYRYRLQLTAADPCYRQMEAKINALPDITVPTVTLEGDANGAPHPQPAAYRNKFTGKYDHHTIQGGIGHDLPKEAPAAFAAAIIQAAHLAE</sequence>
<dbReference type="GO" id="GO:0003824">
    <property type="term" value="F:catalytic activity"/>
    <property type="evidence" value="ECO:0007669"/>
    <property type="project" value="InterPro"/>
</dbReference>
<dbReference type="InterPro" id="IPR000073">
    <property type="entry name" value="AB_hydrolase_1"/>
</dbReference>
<feature type="domain" description="AB hydrolase-1" evidence="2">
    <location>
        <begin position="72"/>
        <end position="199"/>
    </location>
</feature>
<accession>A0A1H4B4H9</accession>
<dbReference type="PANTHER" id="PTHR43798">
    <property type="entry name" value="MONOACYLGLYCEROL LIPASE"/>
    <property type="match status" value="1"/>
</dbReference>
<gene>
    <name evidence="3" type="ORF">SAMN05192529_11836</name>
</gene>
<dbReference type="InterPro" id="IPR000639">
    <property type="entry name" value="Epox_hydrolase-like"/>
</dbReference>
<organism evidence="3 4">
    <name type="scientific">Arachidicoccus rhizosphaerae</name>
    <dbReference type="NCBI Taxonomy" id="551991"/>
    <lineage>
        <taxon>Bacteria</taxon>
        <taxon>Pseudomonadati</taxon>
        <taxon>Bacteroidota</taxon>
        <taxon>Chitinophagia</taxon>
        <taxon>Chitinophagales</taxon>
        <taxon>Chitinophagaceae</taxon>
        <taxon>Arachidicoccus</taxon>
    </lineage>
</organism>
<dbReference type="SUPFAM" id="SSF53474">
    <property type="entry name" value="alpha/beta-Hydrolases"/>
    <property type="match status" value="1"/>
</dbReference>
<dbReference type="RefSeq" id="WP_091399758.1">
    <property type="nucleotide sequence ID" value="NZ_FNQY01000018.1"/>
</dbReference>
<dbReference type="GO" id="GO:0016020">
    <property type="term" value="C:membrane"/>
    <property type="evidence" value="ECO:0007669"/>
    <property type="project" value="TreeGrafter"/>
</dbReference>